<keyword evidence="3" id="KW-1185">Reference proteome</keyword>
<dbReference type="Pfam" id="PF08398">
    <property type="entry name" value="Phospholip_A2_4"/>
    <property type="match status" value="1"/>
</dbReference>
<protein>
    <recommendedName>
        <fullName evidence="1">Phospholipase A2-like domain-containing protein</fullName>
    </recommendedName>
</protein>
<organism evidence="2 3">
    <name type="scientific">Clinch densovirus 1</name>
    <dbReference type="NCBI Taxonomy" id="2767029"/>
    <lineage>
        <taxon>Viruses</taxon>
        <taxon>Monodnaviria</taxon>
        <taxon>Shotokuvirae</taxon>
        <taxon>Cossaviricota</taxon>
        <taxon>Quintoviricetes</taxon>
        <taxon>Piccovirales</taxon>
        <taxon>Parvoviridae</taxon>
        <taxon>Densovirinae</taxon>
        <taxon>Pefuambidensovirus</taxon>
        <taxon>Pefuambidensovirus unionid1</taxon>
    </lineage>
</organism>
<evidence type="ECO:0000259" key="1">
    <source>
        <dbReference type="Pfam" id="PF08398"/>
    </source>
</evidence>
<dbReference type="Proteomes" id="UP001162003">
    <property type="component" value="Segment"/>
</dbReference>
<evidence type="ECO:0000313" key="3">
    <source>
        <dbReference type="Proteomes" id="UP001162003"/>
    </source>
</evidence>
<name>A0A7G8YXA4_9VIRU</name>
<dbReference type="KEGG" id="vg:80541689"/>
<proteinExistence type="predicted"/>
<dbReference type="EMBL" id="MT341473">
    <property type="protein sequence ID" value="QNL09579.1"/>
    <property type="molecule type" value="Genomic_DNA"/>
</dbReference>
<dbReference type="InterPro" id="IPR013607">
    <property type="entry name" value="Phospholipase_A2-like"/>
</dbReference>
<dbReference type="RefSeq" id="YP_010802874.1">
    <property type="nucleotide sequence ID" value="NC_077065.1"/>
</dbReference>
<evidence type="ECO:0000313" key="2">
    <source>
        <dbReference type="EMBL" id="QNL09579.1"/>
    </source>
</evidence>
<reference evidence="2 3" key="1">
    <citation type="journal article" date="2020" name="Sci. Rep.">
        <title>Mass mortality in freshwater mussels (Actinonaias pectorosa) in the Clinch River, USA, linked to a novel densovirus.</title>
        <authorList>
            <person name="Richard J.C."/>
            <person name="Leis E."/>
            <person name="Dunn C.D."/>
            <person name="Agbalog R."/>
            <person name="Waller D."/>
            <person name="Knowles S."/>
            <person name="Putnam J."/>
            <person name="Goldberg T.L."/>
        </authorList>
    </citation>
    <scope>NUCLEOTIDE SEQUENCE [LARGE SCALE GENOMIC DNA]</scope>
    <source>
        <strain evidence="2">CDnsV1/C47/2018</strain>
    </source>
</reference>
<feature type="domain" description="Phospholipase A2-like" evidence="1">
    <location>
        <begin position="150"/>
        <end position="226"/>
    </location>
</feature>
<accession>A0A7G8YXA4</accession>
<dbReference type="GO" id="GO:0005198">
    <property type="term" value="F:structural molecule activity"/>
    <property type="evidence" value="ECO:0007669"/>
    <property type="project" value="InterPro"/>
</dbReference>
<sequence>MSDELRPLLTEPGQDRFGLDTNRIYTPGYSEVREPGYGLRNRITGWTERAQSLTHNSIHRSDYTPLRNITNVQESVSVPIEEETSFSVNIPEEAVGETTGLLSGTGAAAGTAASGVLGTGLTGAQAGFLGLTGAGIVGAGIIAGSVQKHGAVLPGHHYIGPGNPLNNQKPVDKDDEIAKEHDEAYEKAKTSQDVYNADRVAIEKFGADYDTHGNLHSLLGKTGLQIKTAIEQKFGVIYPSVSGT</sequence>
<dbReference type="GeneID" id="80541689"/>